<keyword evidence="3" id="KW-0732">Signal</keyword>
<dbReference type="Gene3D" id="3.10.450.30">
    <property type="entry name" value="Microbial ribonucleases"/>
    <property type="match status" value="1"/>
</dbReference>
<sequence>MSTRVTKFRIVSLGCVLAASAALIPSGAAFAAQARSTPSVSVATPVTVLASTPEDAVTRWRRQGWPQSQGWRKIGGVYCYAGGEFSNNEQLLKAKYAPFHEYDVQCYPTIPGNRGLERIVVGAPDKSGQPSCYSYTPDHYHTFRQIGALKDCTK</sequence>
<dbReference type="EMBL" id="PDJK01000002">
    <property type="protein sequence ID" value="PFG46394.1"/>
    <property type="molecule type" value="Genomic_DNA"/>
</dbReference>
<organism evidence="4 5">
    <name type="scientific">Amycolatopsis sulphurea</name>
    <dbReference type="NCBI Taxonomy" id="76022"/>
    <lineage>
        <taxon>Bacteria</taxon>
        <taxon>Bacillati</taxon>
        <taxon>Actinomycetota</taxon>
        <taxon>Actinomycetes</taxon>
        <taxon>Pseudonocardiales</taxon>
        <taxon>Pseudonocardiaceae</taxon>
        <taxon>Amycolatopsis</taxon>
    </lineage>
</organism>
<dbReference type="Pfam" id="PF00545">
    <property type="entry name" value="Ribonuclease"/>
    <property type="match status" value="1"/>
</dbReference>
<dbReference type="AlphaFoldDB" id="A0A2A9F4Z9"/>
<dbReference type="InterPro" id="IPR000026">
    <property type="entry name" value="N1-like"/>
</dbReference>
<protein>
    <submittedName>
        <fullName evidence="4">Guanyl-specific ribonuclease Sa</fullName>
    </submittedName>
</protein>
<evidence type="ECO:0000256" key="1">
    <source>
        <dbReference type="ARBA" id="ARBA00022722"/>
    </source>
</evidence>
<accession>A0A2A9F4Z9</accession>
<keyword evidence="5" id="KW-1185">Reference proteome</keyword>
<feature type="signal peptide" evidence="3">
    <location>
        <begin position="1"/>
        <end position="31"/>
    </location>
</feature>
<reference evidence="4 5" key="1">
    <citation type="submission" date="2017-10" db="EMBL/GenBank/DDBJ databases">
        <title>Sequencing the genomes of 1000 actinobacteria strains.</title>
        <authorList>
            <person name="Klenk H.-P."/>
        </authorList>
    </citation>
    <scope>NUCLEOTIDE SEQUENCE [LARGE SCALE GENOMIC DNA]</scope>
    <source>
        <strain evidence="4 5">DSM 46092</strain>
    </source>
</reference>
<dbReference type="GO" id="GO:0004521">
    <property type="term" value="F:RNA endonuclease activity"/>
    <property type="evidence" value="ECO:0007669"/>
    <property type="project" value="InterPro"/>
</dbReference>
<evidence type="ECO:0000313" key="4">
    <source>
        <dbReference type="EMBL" id="PFG46394.1"/>
    </source>
</evidence>
<feature type="chain" id="PRO_5012586230" evidence="3">
    <location>
        <begin position="32"/>
        <end position="154"/>
    </location>
</feature>
<dbReference type="Proteomes" id="UP000243542">
    <property type="component" value="Unassembled WGS sequence"/>
</dbReference>
<dbReference type="RefSeq" id="WP_170069645.1">
    <property type="nucleotide sequence ID" value="NZ_JBIAKZ010000008.1"/>
</dbReference>
<dbReference type="InterPro" id="IPR016191">
    <property type="entry name" value="Ribonuclease/ribotoxin"/>
</dbReference>
<evidence type="ECO:0000256" key="3">
    <source>
        <dbReference type="SAM" id="SignalP"/>
    </source>
</evidence>
<gene>
    <name evidence="4" type="ORF">ATK36_1368</name>
</gene>
<proteinExistence type="predicted"/>
<dbReference type="GO" id="GO:0016787">
    <property type="term" value="F:hydrolase activity"/>
    <property type="evidence" value="ECO:0007669"/>
    <property type="project" value="UniProtKB-KW"/>
</dbReference>
<comment type="caution">
    <text evidence="4">The sequence shown here is derived from an EMBL/GenBank/DDBJ whole genome shotgun (WGS) entry which is preliminary data.</text>
</comment>
<dbReference type="SUPFAM" id="SSF53933">
    <property type="entry name" value="Microbial ribonucleases"/>
    <property type="match status" value="1"/>
</dbReference>
<name>A0A2A9F4Z9_9PSEU</name>
<evidence type="ECO:0000313" key="5">
    <source>
        <dbReference type="Proteomes" id="UP000243542"/>
    </source>
</evidence>
<dbReference type="GO" id="GO:0003723">
    <property type="term" value="F:RNA binding"/>
    <property type="evidence" value="ECO:0007669"/>
    <property type="project" value="InterPro"/>
</dbReference>
<evidence type="ECO:0000256" key="2">
    <source>
        <dbReference type="ARBA" id="ARBA00022801"/>
    </source>
</evidence>
<keyword evidence="1" id="KW-0540">Nuclease</keyword>
<keyword evidence="2" id="KW-0378">Hydrolase</keyword>